<dbReference type="Gene3D" id="2.100.10.30">
    <property type="entry name" value="Jacalin-like lectin domain"/>
    <property type="match status" value="2"/>
</dbReference>
<feature type="domain" description="Jacalin-type lectin" evidence="3">
    <location>
        <begin position="184"/>
        <end position="333"/>
    </location>
</feature>
<dbReference type="InterPro" id="IPR001229">
    <property type="entry name" value="Jacalin-like_lectin_dom"/>
</dbReference>
<organism evidence="4 5">
    <name type="scientific">Deinandra increscens subsp. villosa</name>
    <dbReference type="NCBI Taxonomy" id="3103831"/>
    <lineage>
        <taxon>Eukaryota</taxon>
        <taxon>Viridiplantae</taxon>
        <taxon>Streptophyta</taxon>
        <taxon>Embryophyta</taxon>
        <taxon>Tracheophyta</taxon>
        <taxon>Spermatophyta</taxon>
        <taxon>Magnoliopsida</taxon>
        <taxon>eudicotyledons</taxon>
        <taxon>Gunneridae</taxon>
        <taxon>Pentapetalae</taxon>
        <taxon>asterids</taxon>
        <taxon>campanulids</taxon>
        <taxon>Asterales</taxon>
        <taxon>Asteraceae</taxon>
        <taxon>Asteroideae</taxon>
        <taxon>Heliantheae alliance</taxon>
        <taxon>Madieae</taxon>
        <taxon>Madiinae</taxon>
        <taxon>Deinandra</taxon>
    </lineage>
</organism>
<evidence type="ECO:0000313" key="4">
    <source>
        <dbReference type="EMBL" id="KAK9073476.1"/>
    </source>
</evidence>
<dbReference type="CDD" id="cd09612">
    <property type="entry name" value="Jacalin"/>
    <property type="match status" value="1"/>
</dbReference>
<dbReference type="EMBL" id="JBCNJP010000009">
    <property type="protein sequence ID" value="KAK9073476.1"/>
    <property type="molecule type" value="Genomic_DNA"/>
</dbReference>
<evidence type="ECO:0000313" key="5">
    <source>
        <dbReference type="Proteomes" id="UP001408789"/>
    </source>
</evidence>
<gene>
    <name evidence="4" type="ORF">SSX86_007800</name>
</gene>
<dbReference type="InterPro" id="IPR036404">
    <property type="entry name" value="Jacalin-like_lectin_dom_sf"/>
</dbReference>
<keyword evidence="5" id="KW-1185">Reference proteome</keyword>
<proteinExistence type="inferred from homology"/>
<comment type="caution">
    <text evidence="4">The sequence shown here is derived from an EMBL/GenBank/DDBJ whole genome shotgun (WGS) entry which is preliminary data.</text>
</comment>
<dbReference type="InterPro" id="IPR033734">
    <property type="entry name" value="Jacalin-like_lectin_dom_plant"/>
</dbReference>
<evidence type="ECO:0000256" key="1">
    <source>
        <dbReference type="ARBA" id="ARBA00006568"/>
    </source>
</evidence>
<evidence type="ECO:0000256" key="2">
    <source>
        <dbReference type="ARBA" id="ARBA00022734"/>
    </source>
</evidence>
<dbReference type="GO" id="GO:0030246">
    <property type="term" value="F:carbohydrate binding"/>
    <property type="evidence" value="ECO:0007669"/>
    <property type="project" value="UniProtKB-KW"/>
</dbReference>
<name>A0AAP0DFC7_9ASTR</name>
<reference evidence="4 5" key="1">
    <citation type="submission" date="2024-04" db="EMBL/GenBank/DDBJ databases">
        <title>The reference genome of an endangered Asteraceae, Deinandra increscens subsp. villosa, native to the Central Coast of California.</title>
        <authorList>
            <person name="Guilliams M."/>
            <person name="Hasenstab-Lehman K."/>
            <person name="Meyer R."/>
            <person name="Mcevoy S."/>
        </authorList>
    </citation>
    <scope>NUCLEOTIDE SEQUENCE [LARGE SCALE GENOMIC DNA]</scope>
    <source>
        <tissue evidence="4">Leaf</tissue>
    </source>
</reference>
<dbReference type="SMART" id="SM00915">
    <property type="entry name" value="Jacalin"/>
    <property type="match status" value="1"/>
</dbReference>
<evidence type="ECO:0000259" key="3">
    <source>
        <dbReference type="PROSITE" id="PS51752"/>
    </source>
</evidence>
<comment type="similarity">
    <text evidence="1">Belongs to the jacalin lectin family.</text>
</comment>
<dbReference type="Proteomes" id="UP001408789">
    <property type="component" value="Unassembled WGS sequence"/>
</dbReference>
<dbReference type="PROSITE" id="PS51752">
    <property type="entry name" value="JACALIN_LECTIN"/>
    <property type="match status" value="1"/>
</dbReference>
<dbReference type="FunFam" id="2.100.10.30:FF:000001">
    <property type="entry name" value="Jacalin-related lectin 33"/>
    <property type="match status" value="1"/>
</dbReference>
<dbReference type="Pfam" id="PF01419">
    <property type="entry name" value="Jacalin"/>
    <property type="match status" value="2"/>
</dbReference>
<dbReference type="SUPFAM" id="SSF51101">
    <property type="entry name" value="Mannose-binding lectins"/>
    <property type="match status" value="2"/>
</dbReference>
<dbReference type="PANTHER" id="PTHR47293">
    <property type="entry name" value="JACALIN-RELATED LECTIN 3"/>
    <property type="match status" value="1"/>
</dbReference>
<dbReference type="PANTHER" id="PTHR47293:SF68">
    <property type="entry name" value="JACALIN-RELATED LECTIN 3"/>
    <property type="match status" value="1"/>
</dbReference>
<dbReference type="AlphaFoldDB" id="A0AAP0DFC7"/>
<accession>A0AAP0DFC7</accession>
<sequence length="334" mass="36067">MCSCGSEYISLLQQDLSFDSANPTTEVCLNHKATICIFDLQGSTFDLEGCIAYGPWGGSEGNNWVYLPKGFIQKMKITVRHDAAVDSISFQTNCSNGETQSSSNFGMGGRIVNHISIDDANEYLISISGTYGGTVGFSRFHGRASSYLNAIGVYVMPKSGPNSKFEGKNIPEELCSSLSMMTISRDAGPWGAAGGKSWDDGVFSMIKQIRVHVGVLNVIYALQFEYQKRNGDSVLSQMHGGTDGSKIELVNLDDKNEYLTGISGFYGPVKGYDGLEAIASISFHTNKRTHGPYGDEKGAGYVHFSSTPFAGKIVGLHGRSNGFLSAIGVHVEYF</sequence>
<keyword evidence="2" id="KW-0430">Lectin</keyword>
<protein>
    <recommendedName>
        <fullName evidence="3">Jacalin-type lectin domain-containing protein</fullName>
    </recommendedName>
</protein>